<dbReference type="EMBL" id="BPLR01014907">
    <property type="protein sequence ID" value="GIY72171.1"/>
    <property type="molecule type" value="Genomic_DNA"/>
</dbReference>
<comment type="caution">
    <text evidence="2">The sequence shown here is derived from an EMBL/GenBank/DDBJ whole genome shotgun (WGS) entry which is preliminary data.</text>
</comment>
<keyword evidence="1" id="KW-1133">Transmembrane helix</keyword>
<feature type="transmembrane region" description="Helical" evidence="1">
    <location>
        <begin position="174"/>
        <end position="195"/>
    </location>
</feature>
<dbReference type="AlphaFoldDB" id="A0AAV4VP09"/>
<keyword evidence="1" id="KW-0812">Transmembrane</keyword>
<evidence type="ECO:0000256" key="1">
    <source>
        <dbReference type="SAM" id="Phobius"/>
    </source>
</evidence>
<dbReference type="Proteomes" id="UP001054945">
    <property type="component" value="Unassembled WGS sequence"/>
</dbReference>
<evidence type="ECO:0000313" key="2">
    <source>
        <dbReference type="EMBL" id="GIY72171.1"/>
    </source>
</evidence>
<feature type="transmembrane region" description="Helical" evidence="1">
    <location>
        <begin position="145"/>
        <end position="167"/>
    </location>
</feature>
<reference evidence="2 3" key="1">
    <citation type="submission" date="2021-06" db="EMBL/GenBank/DDBJ databases">
        <title>Caerostris extrusa draft genome.</title>
        <authorList>
            <person name="Kono N."/>
            <person name="Arakawa K."/>
        </authorList>
    </citation>
    <scope>NUCLEOTIDE SEQUENCE [LARGE SCALE GENOMIC DNA]</scope>
</reference>
<keyword evidence="3" id="KW-1185">Reference proteome</keyword>
<name>A0AAV4VP09_CAEEX</name>
<accession>A0AAV4VP09</accession>
<gene>
    <name evidence="2" type="ORF">CEXT_295721</name>
</gene>
<evidence type="ECO:0000313" key="3">
    <source>
        <dbReference type="Proteomes" id="UP001054945"/>
    </source>
</evidence>
<proteinExistence type="predicted"/>
<sequence length="210" mass="23054">MESNNTNAVPSVCKEVVIDVEDLPQIEDLPANPERMESADILSSDNEPVISPTTREADTSPSSSRILDVMEPIRTNALLATCAPPDVFIVTDYPKPNPGIRWITMGQFVFPTIADPKMDDGKKDMASSNQIQCQRRCIANQCIRNTLGTIFLLCLLALLCSVFYFVVKTSSVDAALYLAAGILFIGLMISICRILRKRCKTSPKDAVVIV</sequence>
<protein>
    <submittedName>
        <fullName evidence="2">Uncharacterized protein</fullName>
    </submittedName>
</protein>
<organism evidence="2 3">
    <name type="scientific">Caerostris extrusa</name>
    <name type="common">Bark spider</name>
    <name type="synonym">Caerostris bankana</name>
    <dbReference type="NCBI Taxonomy" id="172846"/>
    <lineage>
        <taxon>Eukaryota</taxon>
        <taxon>Metazoa</taxon>
        <taxon>Ecdysozoa</taxon>
        <taxon>Arthropoda</taxon>
        <taxon>Chelicerata</taxon>
        <taxon>Arachnida</taxon>
        <taxon>Araneae</taxon>
        <taxon>Araneomorphae</taxon>
        <taxon>Entelegynae</taxon>
        <taxon>Araneoidea</taxon>
        <taxon>Araneidae</taxon>
        <taxon>Caerostris</taxon>
    </lineage>
</organism>
<keyword evidence="1" id="KW-0472">Membrane</keyword>